<dbReference type="EMBL" id="GBXM01090760">
    <property type="protein sequence ID" value="JAH17817.1"/>
    <property type="molecule type" value="Transcribed_RNA"/>
</dbReference>
<reference evidence="1" key="1">
    <citation type="submission" date="2014-11" db="EMBL/GenBank/DDBJ databases">
        <authorList>
            <person name="Amaro Gonzalez C."/>
        </authorList>
    </citation>
    <scope>NUCLEOTIDE SEQUENCE</scope>
</reference>
<name>A0A0E9QMX7_ANGAN</name>
<protein>
    <submittedName>
        <fullName evidence="1">Uncharacterized protein</fullName>
    </submittedName>
</protein>
<proteinExistence type="predicted"/>
<dbReference type="EMBL" id="GBXM01101813">
    <property type="protein sequence ID" value="JAH06764.1"/>
    <property type="molecule type" value="Transcribed_RNA"/>
</dbReference>
<organism evidence="1">
    <name type="scientific">Anguilla anguilla</name>
    <name type="common">European freshwater eel</name>
    <name type="synonym">Muraena anguilla</name>
    <dbReference type="NCBI Taxonomy" id="7936"/>
    <lineage>
        <taxon>Eukaryota</taxon>
        <taxon>Metazoa</taxon>
        <taxon>Chordata</taxon>
        <taxon>Craniata</taxon>
        <taxon>Vertebrata</taxon>
        <taxon>Euteleostomi</taxon>
        <taxon>Actinopterygii</taxon>
        <taxon>Neopterygii</taxon>
        <taxon>Teleostei</taxon>
        <taxon>Anguilliformes</taxon>
        <taxon>Anguillidae</taxon>
        <taxon>Anguilla</taxon>
    </lineage>
</organism>
<dbReference type="AlphaFoldDB" id="A0A0E9QMX7"/>
<evidence type="ECO:0000313" key="1">
    <source>
        <dbReference type="EMBL" id="JAH17817.1"/>
    </source>
</evidence>
<sequence length="36" mass="4090">MSLSELPTRMPSNLQTKVPFKADGHVHRKHLCFLAV</sequence>
<accession>A0A0E9QMX7</accession>
<reference evidence="1" key="2">
    <citation type="journal article" date="2015" name="Fish Shellfish Immunol.">
        <title>Early steps in the European eel (Anguilla anguilla)-Vibrio vulnificus interaction in the gills: Role of the RtxA13 toxin.</title>
        <authorList>
            <person name="Callol A."/>
            <person name="Pajuelo D."/>
            <person name="Ebbesson L."/>
            <person name="Teles M."/>
            <person name="MacKenzie S."/>
            <person name="Amaro C."/>
        </authorList>
    </citation>
    <scope>NUCLEOTIDE SEQUENCE</scope>
</reference>